<dbReference type="Proteomes" id="UP000683360">
    <property type="component" value="Unassembled WGS sequence"/>
</dbReference>
<gene>
    <name evidence="1" type="ORF">MEDL_42607</name>
</gene>
<comment type="caution">
    <text evidence="1">The sequence shown here is derived from an EMBL/GenBank/DDBJ whole genome shotgun (WGS) entry which is preliminary data.</text>
</comment>
<accession>A0A8S3THB2</accession>
<organism evidence="1 2">
    <name type="scientific">Mytilus edulis</name>
    <name type="common">Blue mussel</name>
    <dbReference type="NCBI Taxonomy" id="6550"/>
    <lineage>
        <taxon>Eukaryota</taxon>
        <taxon>Metazoa</taxon>
        <taxon>Spiralia</taxon>
        <taxon>Lophotrochozoa</taxon>
        <taxon>Mollusca</taxon>
        <taxon>Bivalvia</taxon>
        <taxon>Autobranchia</taxon>
        <taxon>Pteriomorphia</taxon>
        <taxon>Mytilida</taxon>
        <taxon>Mytiloidea</taxon>
        <taxon>Mytilidae</taxon>
        <taxon>Mytilinae</taxon>
        <taxon>Mytilus</taxon>
    </lineage>
</organism>
<sequence>MGSQAPMFCPQPCNKSIIHHCRKGNTGCSQEMECWMAKLPNVHPQQHIIISIHHCRKAEHGCWPGKRNTGCSQVPMFCPQPCNKSIVHHCRKAEYCNVIVGKRNTGCSQVPMFCPQPCNKSIIHHCRYGIPESQRKEEYWMPTGTNKSCPQPCNKSIIHHIIVSHRLNTTWMWMPGNGILDETVPMFCPQPCNKSIIHHCRKAEYWMQPGKRNTGCLGTKYSGSQPCNKSVIHHCSKGNTGCSQATNVSISPQHNKSIIHHCRQEEEWDV</sequence>
<protein>
    <submittedName>
        <fullName evidence="1">Uncharacterized protein</fullName>
    </submittedName>
</protein>
<keyword evidence="2" id="KW-1185">Reference proteome</keyword>
<name>A0A8S3THB2_MYTED</name>
<evidence type="ECO:0000313" key="1">
    <source>
        <dbReference type="EMBL" id="CAG2229732.1"/>
    </source>
</evidence>
<dbReference type="AlphaFoldDB" id="A0A8S3THB2"/>
<proteinExistence type="predicted"/>
<evidence type="ECO:0000313" key="2">
    <source>
        <dbReference type="Proteomes" id="UP000683360"/>
    </source>
</evidence>
<reference evidence="1" key="1">
    <citation type="submission" date="2021-03" db="EMBL/GenBank/DDBJ databases">
        <authorList>
            <person name="Bekaert M."/>
        </authorList>
    </citation>
    <scope>NUCLEOTIDE SEQUENCE</scope>
</reference>
<dbReference type="EMBL" id="CAJPWZ010002037">
    <property type="protein sequence ID" value="CAG2229732.1"/>
    <property type="molecule type" value="Genomic_DNA"/>
</dbReference>